<dbReference type="GO" id="GO:0000976">
    <property type="term" value="F:transcription cis-regulatory region binding"/>
    <property type="evidence" value="ECO:0007669"/>
    <property type="project" value="TreeGrafter"/>
</dbReference>
<evidence type="ECO:0000259" key="4">
    <source>
        <dbReference type="PROSITE" id="PS50048"/>
    </source>
</evidence>
<protein>
    <recommendedName>
        <fullName evidence="4">Zn(2)-C6 fungal-type domain-containing protein</fullName>
    </recommendedName>
</protein>
<dbReference type="EMBL" id="QWIM01001785">
    <property type="protein sequence ID" value="RMY21354.1"/>
    <property type="molecule type" value="Genomic_DNA"/>
</dbReference>
<evidence type="ECO:0000313" key="5">
    <source>
        <dbReference type="EMBL" id="RMY00007.1"/>
    </source>
</evidence>
<dbReference type="Proteomes" id="UP000271337">
    <property type="component" value="Unassembled WGS sequence"/>
</dbReference>
<organism evidence="5 7">
    <name type="scientific">Hortaea werneckii</name>
    <name type="common">Black yeast</name>
    <name type="synonym">Cladosporium werneckii</name>
    <dbReference type="NCBI Taxonomy" id="91943"/>
    <lineage>
        <taxon>Eukaryota</taxon>
        <taxon>Fungi</taxon>
        <taxon>Dikarya</taxon>
        <taxon>Ascomycota</taxon>
        <taxon>Pezizomycotina</taxon>
        <taxon>Dothideomycetes</taxon>
        <taxon>Dothideomycetidae</taxon>
        <taxon>Mycosphaerellales</taxon>
        <taxon>Teratosphaeriaceae</taxon>
        <taxon>Hortaea</taxon>
    </lineage>
</organism>
<proteinExistence type="predicted"/>
<evidence type="ECO:0000313" key="8">
    <source>
        <dbReference type="Proteomes" id="UP000276864"/>
    </source>
</evidence>
<dbReference type="GO" id="GO:0045944">
    <property type="term" value="P:positive regulation of transcription by RNA polymerase II"/>
    <property type="evidence" value="ECO:0007669"/>
    <property type="project" value="TreeGrafter"/>
</dbReference>
<dbReference type="AlphaFoldDB" id="A0A3M6YB37"/>
<dbReference type="OrthoDB" id="5418899at2759"/>
<dbReference type="EMBL" id="QWIL01001748">
    <property type="protein sequence ID" value="RMY00007.1"/>
    <property type="molecule type" value="Genomic_DNA"/>
</dbReference>
<dbReference type="GO" id="GO:0000981">
    <property type="term" value="F:DNA-binding transcription factor activity, RNA polymerase II-specific"/>
    <property type="evidence" value="ECO:0007669"/>
    <property type="project" value="InterPro"/>
</dbReference>
<comment type="subcellular location">
    <subcellularLocation>
        <location evidence="1">Nucleus</location>
    </subcellularLocation>
</comment>
<reference evidence="7 8" key="1">
    <citation type="journal article" date="2018" name="BMC Genomics">
        <title>Genomic evidence for intraspecific hybridization in a clonal and extremely halotolerant yeast.</title>
        <authorList>
            <person name="Gostincar C."/>
            <person name="Stajich J.E."/>
            <person name="Zupancic J."/>
            <person name="Zalar P."/>
            <person name="Gunde-Cimerman N."/>
        </authorList>
    </citation>
    <scope>NUCLEOTIDE SEQUENCE [LARGE SCALE GENOMIC DNA]</scope>
    <source>
        <strain evidence="6 8">EXF-6651</strain>
        <strain evidence="5 7">EXF-6669</strain>
    </source>
</reference>
<name>A0A3M6YB37_HORWE</name>
<keyword evidence="2" id="KW-0539">Nucleus</keyword>
<dbReference type="InterPro" id="IPR036864">
    <property type="entry name" value="Zn2-C6_fun-type_DNA-bd_sf"/>
</dbReference>
<dbReference type="Gene3D" id="4.10.240.10">
    <property type="entry name" value="Zn(2)-C6 fungal-type DNA-binding domain"/>
    <property type="match status" value="1"/>
</dbReference>
<dbReference type="CDD" id="cd12148">
    <property type="entry name" value="fungal_TF_MHR"/>
    <property type="match status" value="1"/>
</dbReference>
<dbReference type="Pfam" id="PF00172">
    <property type="entry name" value="Zn_clus"/>
    <property type="match status" value="1"/>
</dbReference>
<dbReference type="PANTHER" id="PTHR37534:SF9">
    <property type="entry name" value="ZN(II)2CYS6 TRANSCRIPTION FACTOR (EUROFUNG)"/>
    <property type="match status" value="1"/>
</dbReference>
<dbReference type="SMART" id="SM00066">
    <property type="entry name" value="GAL4"/>
    <property type="match status" value="1"/>
</dbReference>
<dbReference type="CDD" id="cd00067">
    <property type="entry name" value="GAL4"/>
    <property type="match status" value="1"/>
</dbReference>
<feature type="compositionally biased region" description="Polar residues" evidence="3">
    <location>
        <begin position="117"/>
        <end position="129"/>
    </location>
</feature>
<evidence type="ECO:0000313" key="7">
    <source>
        <dbReference type="Proteomes" id="UP000271337"/>
    </source>
</evidence>
<comment type="caution">
    <text evidence="5">The sequence shown here is derived from an EMBL/GenBank/DDBJ whole genome shotgun (WGS) entry which is preliminary data.</text>
</comment>
<evidence type="ECO:0000256" key="3">
    <source>
        <dbReference type="SAM" id="MobiDB-lite"/>
    </source>
</evidence>
<dbReference type="Pfam" id="PF11951">
    <property type="entry name" value="Fungal_trans_2"/>
    <property type="match status" value="1"/>
</dbReference>
<accession>A0A3M6YB37</accession>
<dbReference type="GO" id="GO:0008270">
    <property type="term" value="F:zinc ion binding"/>
    <property type="evidence" value="ECO:0007669"/>
    <property type="project" value="InterPro"/>
</dbReference>
<dbReference type="PROSITE" id="PS00463">
    <property type="entry name" value="ZN2_CY6_FUNGAL_1"/>
    <property type="match status" value="1"/>
</dbReference>
<evidence type="ECO:0000256" key="1">
    <source>
        <dbReference type="ARBA" id="ARBA00004123"/>
    </source>
</evidence>
<dbReference type="PANTHER" id="PTHR37534">
    <property type="entry name" value="TRANSCRIPTIONAL ACTIVATOR PROTEIN UGA3"/>
    <property type="match status" value="1"/>
</dbReference>
<evidence type="ECO:0000313" key="6">
    <source>
        <dbReference type="EMBL" id="RMY21354.1"/>
    </source>
</evidence>
<sequence length="750" mass="83928">MNEQTGQPPSERACDRCRERRVKCDKRQPTCLRCEKLGKPCPGYDKKRKFVDEGVSLRKKYQSTSDRVASGEAASDAVRDAQAMPIRARSTNSAKTSEHDATSSNTPAFSVHGYSPSHASQRQRASSKAISVPEEAPSSQPRLGSVGEIVASNPTLTGPIEARTKSTAPSLDPVNEQPVLFPEANFALQGIQDDAAHGEFWDGGNYDPAWFNIEPELYYGNNNNSCGFIPNAHIIDEVDRNDLRSNTDQTTATPMSGIGSSAFRCVPAFRLKFCALMSYSSNFWAPESQLNTSAIITDEREHEMAYLIRHFTEAIGPWMDLFDKDEHFAHLVPLKALRDALLRNAIAAVAAKQLGRVKGHKPFVGRQCQRPAYMEVIEEGTDINWYYKAANYYDKAIASSRTYLAALSGSFSRPPSPNEPEMASLGNSDDLLIAVSIFSLYESLDNMEIAGFSWLQHLTGLKSLLMTVGSKQQDQLQMAPSITVGRLASFWNFARADYQAAYINRQRTLLDTEDRQLWRNFGLQIQDDGSLYADPPNIKNEPLQCRHVAQLVAHTLLYLVLRTVNYLSLDSDQDPAARQCMWEQISSQLDMWHDNLPETFRPCAQIRHPMPMHTQRNGNSSQLTEVFFSIKQCAAAIQLYHFVRILLLLNKPSLRSGMSRLKAYREVSTEAIMHAREIIGIALGRPHPAVRVEMNLPLYVAGGCLEAEDERRVVLDLLKAMEQDTGCSTDVKVRSLVDEWGWNIEPQAVN</sequence>
<feature type="region of interest" description="Disordered" evidence="3">
    <location>
        <begin position="53"/>
        <end position="145"/>
    </location>
</feature>
<dbReference type="Proteomes" id="UP000276864">
    <property type="component" value="Unassembled WGS sequence"/>
</dbReference>
<dbReference type="GO" id="GO:0005634">
    <property type="term" value="C:nucleus"/>
    <property type="evidence" value="ECO:0007669"/>
    <property type="project" value="UniProtKB-SubCell"/>
</dbReference>
<feature type="domain" description="Zn(2)-C6 fungal-type" evidence="4">
    <location>
        <begin position="13"/>
        <end position="41"/>
    </location>
</feature>
<dbReference type="VEuPathDB" id="FungiDB:BTJ68_04631"/>
<dbReference type="InterPro" id="IPR001138">
    <property type="entry name" value="Zn2Cys6_DnaBD"/>
</dbReference>
<dbReference type="InterPro" id="IPR021858">
    <property type="entry name" value="Fun_TF"/>
</dbReference>
<dbReference type="PROSITE" id="PS50048">
    <property type="entry name" value="ZN2_CY6_FUNGAL_2"/>
    <property type="match status" value="1"/>
</dbReference>
<gene>
    <name evidence="6" type="ORF">D0866_12295</name>
    <name evidence="5" type="ORF">D0867_11898</name>
</gene>
<evidence type="ECO:0000256" key="2">
    <source>
        <dbReference type="ARBA" id="ARBA00023242"/>
    </source>
</evidence>
<dbReference type="SUPFAM" id="SSF57701">
    <property type="entry name" value="Zn2/Cys6 DNA-binding domain"/>
    <property type="match status" value="1"/>
</dbReference>